<gene>
    <name evidence="2" type="ORF">AMECASPLE_036385</name>
</gene>
<organism evidence="2 3">
    <name type="scientific">Ameca splendens</name>
    <dbReference type="NCBI Taxonomy" id="208324"/>
    <lineage>
        <taxon>Eukaryota</taxon>
        <taxon>Metazoa</taxon>
        <taxon>Chordata</taxon>
        <taxon>Craniata</taxon>
        <taxon>Vertebrata</taxon>
        <taxon>Euteleostomi</taxon>
        <taxon>Actinopterygii</taxon>
        <taxon>Neopterygii</taxon>
        <taxon>Teleostei</taxon>
        <taxon>Neoteleostei</taxon>
        <taxon>Acanthomorphata</taxon>
        <taxon>Ovalentaria</taxon>
        <taxon>Atherinomorphae</taxon>
        <taxon>Cyprinodontiformes</taxon>
        <taxon>Goodeidae</taxon>
        <taxon>Ameca</taxon>
    </lineage>
</organism>
<comment type="caution">
    <text evidence="2">The sequence shown here is derived from an EMBL/GenBank/DDBJ whole genome shotgun (WGS) entry which is preliminary data.</text>
</comment>
<evidence type="ECO:0000313" key="3">
    <source>
        <dbReference type="Proteomes" id="UP001469553"/>
    </source>
</evidence>
<evidence type="ECO:0000313" key="2">
    <source>
        <dbReference type="EMBL" id="MEQ2297612.1"/>
    </source>
</evidence>
<keyword evidence="3" id="KW-1185">Reference proteome</keyword>
<dbReference type="Proteomes" id="UP001469553">
    <property type="component" value="Unassembled WGS sequence"/>
</dbReference>
<dbReference type="EMBL" id="JAHRIP010043368">
    <property type="protein sequence ID" value="MEQ2297612.1"/>
    <property type="molecule type" value="Genomic_DNA"/>
</dbReference>
<sequence>MFGVRVRCWMEVLCCVNPTKSLLQFPGTCKPKGSTNHFSRLPTSSSSPCPPSTQHHLENNQREYQPLHNYLLCQPQSLWYYSPPPGNITSTITCADQQKRDPPR</sequence>
<name>A0ABV0YUR6_9TELE</name>
<reference evidence="2 3" key="1">
    <citation type="submission" date="2021-06" db="EMBL/GenBank/DDBJ databases">
        <authorList>
            <person name="Palmer J.M."/>
        </authorList>
    </citation>
    <scope>NUCLEOTIDE SEQUENCE [LARGE SCALE GENOMIC DNA]</scope>
    <source>
        <strain evidence="2 3">AS_MEX2019</strain>
        <tissue evidence="2">Muscle</tissue>
    </source>
</reference>
<protein>
    <submittedName>
        <fullName evidence="2">Uncharacterized protein</fullName>
    </submittedName>
</protein>
<proteinExistence type="predicted"/>
<feature type="region of interest" description="Disordered" evidence="1">
    <location>
        <begin position="36"/>
        <end position="57"/>
    </location>
</feature>
<evidence type="ECO:0000256" key="1">
    <source>
        <dbReference type="SAM" id="MobiDB-lite"/>
    </source>
</evidence>
<accession>A0ABV0YUR6</accession>